<name>A0ACC6V0K1_9CREN</name>
<dbReference type="Proteomes" id="UP000033636">
    <property type="component" value="Unassembled WGS sequence"/>
</dbReference>
<evidence type="ECO:0000313" key="2">
    <source>
        <dbReference type="Proteomes" id="UP000033636"/>
    </source>
</evidence>
<gene>
    <name evidence="1" type="ORF">TU35_004950</name>
</gene>
<proteinExistence type="predicted"/>
<keyword evidence="1" id="KW-0560">Oxidoreductase</keyword>
<accession>A0ACC6V0K1</accession>
<reference evidence="1" key="1">
    <citation type="submission" date="2024-07" db="EMBL/GenBank/DDBJ databases">
        <title>Metagenome and Metagenome-Assembled Genomes of Archaea from a hot spring from the geothermal field of Los Azufres, Mexico.</title>
        <authorList>
            <person name="Marin-Paredes R."/>
            <person name="Martinez-Romero E."/>
            <person name="Servin-Garciduenas L.E."/>
        </authorList>
    </citation>
    <scope>NUCLEOTIDE SEQUENCE</scope>
</reference>
<sequence>MEILKHDILIIGSGLAGLRASLQAAYASGGKADIAVLSKVQVMRSHSVSAEGGMSAVLYPEKYGDSLDLHAYDTVKGSDYLADQDAVELLVNMAPIEARFFERIGVPWSRDSDGKIFQRYFGGMSVPRTTFAADKTGFFIMSTLWQENQRFPNIHFYHEHFVTKLIIEGGEFKGATAIDLKTGEFKLFLAKAGIIATGGAGRLYRFTTTAHSTTGEMLGYALRAGLALKDMEFVQWHPTALVPSGILVSEAARGEGAYLVNKEGDRFMKKYAPSRMELAPRDIVSRAILTEIAEGRGFVHEESGMGYVGLDIRHLGEEKIKQRIPFIYELAHKYAGVDPLTELIPVRPAVHYTMGGIHADTYGRVLTPDGQWVRGLWAAGEAASISVHGANRLGSNSLSECAVWGRLTGEQAAKYAVEKPEPSVNLRLLEAAKGEEARIFDKLLHTEAGGVSVYELAAKLSEAMEEGVGILRHPSKMAEAIAAIKKIGEELARVRLEDRGRVYNSNLRDLLQLAGMVKAAEAVAKGAYLREESRGAHYRLDYPRKDERWAKHTVYFLYGGSVEVKYAEVRRGLW</sequence>
<dbReference type="EMBL" id="JZWT02000011">
    <property type="protein sequence ID" value="MFB6490583.1"/>
    <property type="molecule type" value="Genomic_DNA"/>
</dbReference>
<dbReference type="EC" id="1.3.5.-" evidence="1"/>
<evidence type="ECO:0000313" key="1">
    <source>
        <dbReference type="EMBL" id="MFB6490583.1"/>
    </source>
</evidence>
<organism evidence="1 2">
    <name type="scientific">Thermoproteus sp. AZ2</name>
    <dbReference type="NCBI Taxonomy" id="1609232"/>
    <lineage>
        <taxon>Archaea</taxon>
        <taxon>Thermoproteota</taxon>
        <taxon>Thermoprotei</taxon>
        <taxon>Thermoproteales</taxon>
        <taxon>Thermoproteaceae</taxon>
        <taxon>Thermoproteus</taxon>
    </lineage>
</organism>
<protein>
    <submittedName>
        <fullName evidence="1">Succinate dehydrogenase/fumarate reductase flavoprotein subunit</fullName>
        <ecNumber evidence="1">1.3.5.-</ecNumber>
    </submittedName>
</protein>
<comment type="caution">
    <text evidence="1">The sequence shown here is derived from an EMBL/GenBank/DDBJ whole genome shotgun (WGS) entry which is preliminary data.</text>
</comment>